<reference evidence="2 3" key="1">
    <citation type="submission" date="2017-03" db="EMBL/GenBank/DDBJ databases">
        <title>Complete genome sequence of Candidatus 'Thiodictyon syntrophicum' sp. nov. strain Cad16T, a photolithoautotroph purple sulfur bacterium isolated from an alpine meromictic lake.</title>
        <authorList>
            <person name="Luedin S.M."/>
            <person name="Pothier J.F."/>
            <person name="Danza F."/>
            <person name="Storelli N."/>
            <person name="Wittwer M."/>
            <person name="Tonolla M."/>
        </authorList>
    </citation>
    <scope>NUCLEOTIDE SEQUENCE [LARGE SCALE GENOMIC DNA]</scope>
    <source>
        <strain evidence="2 3">Cad16T</strain>
    </source>
</reference>
<dbReference type="RefSeq" id="WP_100921124.1">
    <property type="nucleotide sequence ID" value="NZ_CP020370.1"/>
</dbReference>
<gene>
    <name evidence="2" type="ORF">THSYN_22465</name>
</gene>
<keyword evidence="1" id="KW-0812">Transmembrane</keyword>
<accession>A0A2K8UD52</accession>
<protein>
    <submittedName>
        <fullName evidence="2">Uncharacterized protein</fullName>
    </submittedName>
</protein>
<organism evidence="2 3">
    <name type="scientific">Candidatus Thiodictyon syntrophicum</name>
    <dbReference type="NCBI Taxonomy" id="1166950"/>
    <lineage>
        <taxon>Bacteria</taxon>
        <taxon>Pseudomonadati</taxon>
        <taxon>Pseudomonadota</taxon>
        <taxon>Gammaproteobacteria</taxon>
        <taxon>Chromatiales</taxon>
        <taxon>Chromatiaceae</taxon>
        <taxon>Thiodictyon</taxon>
    </lineage>
</organism>
<name>A0A2K8UD52_9GAMM</name>
<keyword evidence="1" id="KW-1133">Transmembrane helix</keyword>
<evidence type="ECO:0000313" key="2">
    <source>
        <dbReference type="EMBL" id="AUB83437.1"/>
    </source>
</evidence>
<proteinExistence type="predicted"/>
<evidence type="ECO:0000256" key="1">
    <source>
        <dbReference type="SAM" id="Phobius"/>
    </source>
</evidence>
<keyword evidence="1" id="KW-0472">Membrane</keyword>
<keyword evidence="3" id="KW-1185">Reference proteome</keyword>
<dbReference type="EMBL" id="CP020370">
    <property type="protein sequence ID" value="AUB83437.1"/>
    <property type="molecule type" value="Genomic_DNA"/>
</dbReference>
<dbReference type="Proteomes" id="UP000232638">
    <property type="component" value="Chromosome"/>
</dbReference>
<dbReference type="AlphaFoldDB" id="A0A2K8UD52"/>
<dbReference type="KEGG" id="tsy:THSYN_22465"/>
<evidence type="ECO:0000313" key="3">
    <source>
        <dbReference type="Proteomes" id="UP000232638"/>
    </source>
</evidence>
<sequence length="421" mass="45350">MTREPGPRHALVHFPLAGNREHGLAAVRVIDWGQPGYYTRMTLAGPTAHELRKDEEIEAAIRTERLCGGCRSAVPDGQLMVELVVADGSQVCGASYTLALVLADKLARGCLPRLAGRTLIASGQVKRDGAVVPVGRMAEKLAALAHALAQRPHAAPLLVLARENLAALTSEEQRLLHGLIASGLQCVGVAALAEMGSDWPPEARCEPGPVPFGSPWRGWLGSRRRAIVGALNWRKPVLRPGWRKPRLAAALVTLLIGGLLILYAMLSGPCSRLSSDPAVIERCWGSLPVTFRADCSVAHRNGDRSPRHCPSGTCLAAADAISLEVRPGAAGWLYVYYFDAPGQVFEDLRSDPRPWLVQKDQRLPLTLPARINPPFGRPAQGRFFAVLTRAPLPAPDGATQPVLREFLDVAAEEFAVCGDHQ</sequence>
<feature type="transmembrane region" description="Helical" evidence="1">
    <location>
        <begin position="247"/>
        <end position="266"/>
    </location>
</feature>